<dbReference type="InterPro" id="IPR016181">
    <property type="entry name" value="Acyl_CoA_acyltransferase"/>
</dbReference>
<dbReference type="Pfam" id="PF04339">
    <property type="entry name" value="FemAB_like"/>
    <property type="match status" value="1"/>
</dbReference>
<organism evidence="1 2">
    <name type="scientific">Streptoalloteichus hindustanus</name>
    <dbReference type="NCBI Taxonomy" id="2017"/>
    <lineage>
        <taxon>Bacteria</taxon>
        <taxon>Bacillati</taxon>
        <taxon>Actinomycetota</taxon>
        <taxon>Actinomycetes</taxon>
        <taxon>Pseudonocardiales</taxon>
        <taxon>Pseudonocardiaceae</taxon>
        <taxon>Streptoalloteichus</taxon>
    </lineage>
</organism>
<gene>
    <name evidence="1" type="ORF">SAMN05444320_107267</name>
</gene>
<name>A0A1M5IHD4_STRHI</name>
<dbReference type="OrthoDB" id="8181984at2"/>
<dbReference type="Proteomes" id="UP000184501">
    <property type="component" value="Unassembled WGS sequence"/>
</dbReference>
<dbReference type="RefSeq" id="WP_159447774.1">
    <property type="nucleotide sequence ID" value="NZ_FQVN01000007.1"/>
</dbReference>
<evidence type="ECO:0000313" key="2">
    <source>
        <dbReference type="Proteomes" id="UP000184501"/>
    </source>
</evidence>
<keyword evidence="2" id="KW-1185">Reference proteome</keyword>
<dbReference type="STRING" id="2017.SAMN05444320_107267"/>
<dbReference type="AlphaFoldDB" id="A0A1M5IHD4"/>
<accession>A0A1M5IHD4</accession>
<protein>
    <submittedName>
        <fullName evidence="1">Peptidogalycan biosysnthesis/recognition</fullName>
    </submittedName>
</protein>
<evidence type="ECO:0000313" key="1">
    <source>
        <dbReference type="EMBL" id="SHG27203.1"/>
    </source>
</evidence>
<sequence length="388" mass="42807">MSPARPEQRKNTAKIVVSTHDGVDGFTSAYEQFAPRPRLHESAAWLRYCDRRSRGRMLYVVARDDAGVLLGVTALRRTAQESLAEANYDVSTLIRPPAVPKACFYPQLFSAVSGTHCLLRTADHLSETAARQVRAAIVGTARNLAAEDNAVLTFAYLTDARLAGELTEKLDFDEHGVVGANTVLEAEWVDFDGYVAFLPRGRRSHIRKERREYLASGLRTSVHETTRALDEQTALLEMGLARKYNAPNSVDAVLADYADLASTVDEHVLVFLAKAGDRPVGLCVCLRDGETLHIRNLGFDYPLTRGTHAYFNLMFYDPLIWGARHGIRRYCFGTGAYLGKSRRGCLLEPLYAGVRWPASLGAACAGALVGRDRDVCVDLGLNQRRGST</sequence>
<proteinExistence type="predicted"/>
<dbReference type="EMBL" id="FQVN01000007">
    <property type="protein sequence ID" value="SHG27203.1"/>
    <property type="molecule type" value="Genomic_DNA"/>
</dbReference>
<dbReference type="Gene3D" id="3.40.630.30">
    <property type="match status" value="1"/>
</dbReference>
<reference evidence="1 2" key="1">
    <citation type="submission" date="2016-11" db="EMBL/GenBank/DDBJ databases">
        <authorList>
            <person name="Jaros S."/>
            <person name="Januszkiewicz K."/>
            <person name="Wedrychowicz H."/>
        </authorList>
    </citation>
    <scope>NUCLEOTIDE SEQUENCE [LARGE SCALE GENOMIC DNA]</scope>
    <source>
        <strain evidence="1 2">DSM 44523</strain>
    </source>
</reference>
<dbReference type="InterPro" id="IPR007434">
    <property type="entry name" value="FemAB-like"/>
</dbReference>
<dbReference type="SUPFAM" id="SSF55729">
    <property type="entry name" value="Acyl-CoA N-acyltransferases (Nat)"/>
    <property type="match status" value="1"/>
</dbReference>